<dbReference type="PANTHER" id="PTHR33710">
    <property type="entry name" value="BNAC02G09200D PROTEIN"/>
    <property type="match status" value="1"/>
</dbReference>
<feature type="domain" description="Endonuclease/exonuclease/phosphatase" evidence="1">
    <location>
        <begin position="189"/>
        <end position="396"/>
    </location>
</feature>
<dbReference type="SUPFAM" id="SSF56219">
    <property type="entry name" value="DNase I-like"/>
    <property type="match status" value="1"/>
</dbReference>
<dbReference type="GO" id="GO:0003824">
    <property type="term" value="F:catalytic activity"/>
    <property type="evidence" value="ECO:0007669"/>
    <property type="project" value="InterPro"/>
</dbReference>
<dbReference type="EMBL" id="UZAU01000203">
    <property type="status" value="NOT_ANNOTATED_CDS"/>
    <property type="molecule type" value="Genomic_DNA"/>
</dbReference>
<sequence>MDKVVPSAGAYVGTFVKSDPKNFNGIWRDYLRVRAIIDIEKPLKRRMKLCHSERFCIKRFDQDIDQIVKPYGIGMKALMRKKNYLIGAQWLRTGNDDTLSGVMGMLDLNVRENQEYNGMDMAAGKFMGNVDISNNRDKVNIQDQELTLILENKKRRMDGGVKGGSDDVVTDVENDAVMEKEIDDSVGPKNLLKDLMVQKKPNFVFLCETLSRKDVVERLRVSLGFEGAIAVDVQGKSGGVAMLWRFTEEVQVLGYGVNYIDVSVNSSDNGRWRLTGLYGEPNRSFRQRTWDLIRNLKEEQGLPWCIIGDLNNVTSQQDKRGGNAYPNWLINGFCGMLDDCGLHDLDLEGYSYTWERGRGTDEWIEVRIDRAIVTQQFLDMFPTVKLINLEVSTSDHCPLLLVPVKSFQVRKFLAKRTSLQKDC</sequence>
<reference evidence="2" key="2">
    <citation type="submission" date="2021-03" db="UniProtKB">
        <authorList>
            <consortium name="EnsemblPlants"/>
        </authorList>
    </citation>
    <scope>IDENTIFICATION</scope>
</reference>
<dbReference type="InterPro" id="IPR036691">
    <property type="entry name" value="Endo/exonu/phosph_ase_sf"/>
</dbReference>
<accession>A0A803NTY0</accession>
<keyword evidence="3" id="KW-1185">Reference proteome</keyword>
<evidence type="ECO:0000259" key="1">
    <source>
        <dbReference type="Pfam" id="PF03372"/>
    </source>
</evidence>
<dbReference type="InterPro" id="IPR005135">
    <property type="entry name" value="Endo/exonuclease/phosphatase"/>
</dbReference>
<evidence type="ECO:0000313" key="2">
    <source>
        <dbReference type="EnsemblPlants" id="cds.evm.model.02.1516"/>
    </source>
</evidence>
<reference evidence="2" key="1">
    <citation type="submission" date="2018-11" db="EMBL/GenBank/DDBJ databases">
        <authorList>
            <person name="Grassa J C."/>
        </authorList>
    </citation>
    <scope>NUCLEOTIDE SEQUENCE [LARGE SCALE GENOMIC DNA]</scope>
</reference>
<organism evidence="2 3">
    <name type="scientific">Cannabis sativa</name>
    <name type="common">Hemp</name>
    <name type="synonym">Marijuana</name>
    <dbReference type="NCBI Taxonomy" id="3483"/>
    <lineage>
        <taxon>Eukaryota</taxon>
        <taxon>Viridiplantae</taxon>
        <taxon>Streptophyta</taxon>
        <taxon>Embryophyta</taxon>
        <taxon>Tracheophyta</taxon>
        <taxon>Spermatophyta</taxon>
        <taxon>Magnoliopsida</taxon>
        <taxon>eudicotyledons</taxon>
        <taxon>Gunneridae</taxon>
        <taxon>Pentapetalae</taxon>
        <taxon>rosids</taxon>
        <taxon>fabids</taxon>
        <taxon>Rosales</taxon>
        <taxon>Cannabaceae</taxon>
        <taxon>Cannabis</taxon>
    </lineage>
</organism>
<dbReference type="EnsemblPlants" id="evm.model.02.1516">
    <property type="protein sequence ID" value="cds.evm.model.02.1516"/>
    <property type="gene ID" value="evm.TU.02.1516"/>
</dbReference>
<dbReference type="AlphaFoldDB" id="A0A803NTY0"/>
<protein>
    <recommendedName>
        <fullName evidence="1">Endonuclease/exonuclease/phosphatase domain-containing protein</fullName>
    </recommendedName>
</protein>
<evidence type="ECO:0000313" key="3">
    <source>
        <dbReference type="Proteomes" id="UP000596661"/>
    </source>
</evidence>
<dbReference type="Gene3D" id="3.60.10.10">
    <property type="entry name" value="Endonuclease/exonuclease/phosphatase"/>
    <property type="match status" value="1"/>
</dbReference>
<dbReference type="Gramene" id="evm.model.02.1516">
    <property type="protein sequence ID" value="cds.evm.model.02.1516"/>
    <property type="gene ID" value="evm.TU.02.1516"/>
</dbReference>
<name>A0A803NTY0_CANSA</name>
<dbReference type="PANTHER" id="PTHR33710:SF64">
    <property type="entry name" value="ENDONUCLEASE_EXONUCLEASE_PHOSPHATASE DOMAIN-CONTAINING PROTEIN"/>
    <property type="match status" value="1"/>
</dbReference>
<dbReference type="Pfam" id="PF03372">
    <property type="entry name" value="Exo_endo_phos"/>
    <property type="match status" value="1"/>
</dbReference>
<proteinExistence type="predicted"/>
<dbReference type="Proteomes" id="UP000596661">
    <property type="component" value="Chromosome 2"/>
</dbReference>